<dbReference type="InterPro" id="IPR039315">
    <property type="entry name" value="CheW"/>
</dbReference>
<keyword evidence="3" id="KW-1185">Reference proteome</keyword>
<reference evidence="2 3" key="1">
    <citation type="submission" date="2013-08" db="EMBL/GenBank/DDBJ databases">
        <title>Genome sequencing of Lysobacter.</title>
        <authorList>
            <person name="Zhang S."/>
            <person name="Wang G."/>
        </authorList>
    </citation>
    <scope>NUCLEOTIDE SEQUENCE [LARGE SCALE GENOMIC DNA]</scope>
    <source>
        <strain evidence="2 3">GH1-9</strain>
    </source>
</reference>
<dbReference type="RefSeq" id="WP_036139261.1">
    <property type="nucleotide sequence ID" value="NZ_AVPU01000028.1"/>
</dbReference>
<feature type="domain" description="CheW-like" evidence="1">
    <location>
        <begin position="32"/>
        <end position="177"/>
    </location>
</feature>
<protein>
    <submittedName>
        <fullName evidence="2">Chemotaxis protein CheW</fullName>
    </submittedName>
</protein>
<dbReference type="SMART" id="SM00260">
    <property type="entry name" value="CheW"/>
    <property type="match status" value="1"/>
</dbReference>
<dbReference type="SUPFAM" id="SSF50341">
    <property type="entry name" value="CheW-like"/>
    <property type="match status" value="1"/>
</dbReference>
<dbReference type="PROSITE" id="PS50851">
    <property type="entry name" value="CHEW"/>
    <property type="match status" value="1"/>
</dbReference>
<dbReference type="PANTHER" id="PTHR22617:SF43">
    <property type="entry name" value="PROTEIN PILI"/>
    <property type="match status" value="1"/>
</dbReference>
<accession>A0A0A0ESJ2</accession>
<dbReference type="InterPro" id="IPR036061">
    <property type="entry name" value="CheW-like_dom_sf"/>
</dbReference>
<dbReference type="eggNOG" id="COG0835">
    <property type="taxonomic scope" value="Bacteria"/>
</dbReference>
<name>A0A0A0ESJ2_9GAMM</name>
<dbReference type="Pfam" id="PF01584">
    <property type="entry name" value="CheW"/>
    <property type="match status" value="1"/>
</dbReference>
<dbReference type="STRING" id="1385517.N800_04355"/>
<dbReference type="PANTHER" id="PTHR22617">
    <property type="entry name" value="CHEMOTAXIS SENSOR HISTIDINE KINASE-RELATED"/>
    <property type="match status" value="1"/>
</dbReference>
<dbReference type="InterPro" id="IPR002545">
    <property type="entry name" value="CheW-lke_dom"/>
</dbReference>
<organism evidence="2 3">
    <name type="scientific">Lysobacter daejeonensis GH1-9</name>
    <dbReference type="NCBI Taxonomy" id="1385517"/>
    <lineage>
        <taxon>Bacteria</taxon>
        <taxon>Pseudomonadati</taxon>
        <taxon>Pseudomonadota</taxon>
        <taxon>Gammaproteobacteria</taxon>
        <taxon>Lysobacterales</taxon>
        <taxon>Lysobacteraceae</taxon>
        <taxon>Aerolutibacter</taxon>
    </lineage>
</organism>
<dbReference type="EMBL" id="AVPU01000028">
    <property type="protein sequence ID" value="KGM53464.1"/>
    <property type="molecule type" value="Genomic_DNA"/>
</dbReference>
<dbReference type="AlphaFoldDB" id="A0A0A0ESJ2"/>
<dbReference type="Gene3D" id="2.40.50.180">
    <property type="entry name" value="CheA-289, Domain 4"/>
    <property type="match status" value="1"/>
</dbReference>
<proteinExistence type="predicted"/>
<gene>
    <name evidence="2" type="ORF">N800_04355</name>
</gene>
<dbReference type="GO" id="GO:0006935">
    <property type="term" value="P:chemotaxis"/>
    <property type="evidence" value="ECO:0007669"/>
    <property type="project" value="InterPro"/>
</dbReference>
<dbReference type="GO" id="GO:0005829">
    <property type="term" value="C:cytosol"/>
    <property type="evidence" value="ECO:0007669"/>
    <property type="project" value="TreeGrafter"/>
</dbReference>
<comment type="caution">
    <text evidence="2">The sequence shown here is derived from an EMBL/GenBank/DDBJ whole genome shotgun (WGS) entry which is preliminary data.</text>
</comment>
<sequence>MGLAPFDLLANYEQRSLAHVVGLPEQLDAPGLWRGVGFRIGSRRLAAGFDEVREILPLPQVTPVPGAQPWMLGVANVRGNLLPIVDLKQFLEGERTVLHESQRILLVRQAGGDVAVLIDELFGQRSFVEEQELPADDAVAGQMAEGRYGHFVDRTYRLDHHAWGVFSLDRLARTPEFRQAAV</sequence>
<evidence type="ECO:0000259" key="1">
    <source>
        <dbReference type="PROSITE" id="PS50851"/>
    </source>
</evidence>
<evidence type="ECO:0000313" key="2">
    <source>
        <dbReference type="EMBL" id="KGM53464.1"/>
    </source>
</evidence>
<dbReference type="GO" id="GO:0007165">
    <property type="term" value="P:signal transduction"/>
    <property type="evidence" value="ECO:0007669"/>
    <property type="project" value="InterPro"/>
</dbReference>
<dbReference type="Proteomes" id="UP000029998">
    <property type="component" value="Unassembled WGS sequence"/>
</dbReference>
<evidence type="ECO:0000313" key="3">
    <source>
        <dbReference type="Proteomes" id="UP000029998"/>
    </source>
</evidence>
<dbReference type="OrthoDB" id="5298045at2"/>